<dbReference type="FunFam" id="2.120.10.30:FF:000035">
    <property type="entry name" value="Low-density lipoprotein receptor-related protein 2"/>
    <property type="match status" value="1"/>
</dbReference>
<accession>A0A9Q0S902</accession>
<feature type="disulfide bond" evidence="14">
    <location>
        <begin position="888"/>
        <end position="903"/>
    </location>
</feature>
<evidence type="ECO:0000256" key="17">
    <source>
        <dbReference type="SAM" id="Phobius"/>
    </source>
</evidence>
<dbReference type="InterPro" id="IPR036055">
    <property type="entry name" value="LDL_receptor-like_sf"/>
</dbReference>
<dbReference type="InterPro" id="IPR018097">
    <property type="entry name" value="EGF_Ca-bd_CS"/>
</dbReference>
<gene>
    <name evidence="19" type="primary">Lrp1_1</name>
    <name evidence="19" type="ORF">Bhyg_02888</name>
</gene>
<feature type="disulfide bond" evidence="14">
    <location>
        <begin position="971"/>
        <end position="983"/>
    </location>
</feature>
<keyword evidence="3 13" id="KW-0245">EGF-like domain</keyword>
<dbReference type="PROSITE" id="PS01187">
    <property type="entry name" value="EGF_CA"/>
    <property type="match status" value="1"/>
</dbReference>
<dbReference type="PROSITE" id="PS50026">
    <property type="entry name" value="EGF_3"/>
    <property type="match status" value="8"/>
</dbReference>
<dbReference type="PROSITE" id="PS00010">
    <property type="entry name" value="ASX_HYDROXYL"/>
    <property type="match status" value="2"/>
</dbReference>
<feature type="domain" description="EGF-like" evidence="18">
    <location>
        <begin position="233"/>
        <end position="272"/>
    </location>
</feature>
<dbReference type="PROSITE" id="PS00022">
    <property type="entry name" value="EGF_1"/>
    <property type="match status" value="5"/>
</dbReference>
<comment type="subcellular location">
    <subcellularLocation>
        <location evidence="2">Endomembrane system</location>
    </subcellularLocation>
    <subcellularLocation>
        <location evidence="1">Membrane</location>
        <topology evidence="1">Single-pass membrane protein</topology>
    </subcellularLocation>
</comment>
<evidence type="ECO:0000259" key="18">
    <source>
        <dbReference type="PROSITE" id="PS50026"/>
    </source>
</evidence>
<feature type="disulfide bond" evidence="13">
    <location>
        <begin position="1525"/>
        <end position="1534"/>
    </location>
</feature>
<dbReference type="FunFam" id="4.10.400.10:FF:000007">
    <property type="entry name" value="Low density lipoprotein receptor-related protein 1"/>
    <property type="match status" value="1"/>
</dbReference>
<feature type="disulfide bond" evidence="13">
    <location>
        <begin position="1559"/>
        <end position="1568"/>
    </location>
</feature>
<feature type="transmembrane region" description="Helical" evidence="17">
    <location>
        <begin position="1781"/>
        <end position="1803"/>
    </location>
</feature>
<dbReference type="Pfam" id="PF00058">
    <property type="entry name" value="Ldl_recept_b"/>
    <property type="match status" value="3"/>
</dbReference>
<feature type="disulfide bond" evidence="14">
    <location>
        <begin position="115"/>
        <end position="133"/>
    </location>
</feature>
<keyword evidence="4" id="KW-0254">Endocytosis</keyword>
<feature type="disulfide bond" evidence="14">
    <location>
        <begin position="108"/>
        <end position="120"/>
    </location>
</feature>
<dbReference type="InterPro" id="IPR002172">
    <property type="entry name" value="LDrepeatLR_classA_rpt"/>
</dbReference>
<proteinExistence type="predicted"/>
<dbReference type="InterPro" id="IPR023415">
    <property type="entry name" value="LDLR_class-A_CS"/>
</dbReference>
<feature type="disulfide bond" evidence="13">
    <location>
        <begin position="1503"/>
        <end position="1513"/>
    </location>
</feature>
<evidence type="ECO:0000313" key="20">
    <source>
        <dbReference type="Proteomes" id="UP001151699"/>
    </source>
</evidence>
<dbReference type="SMART" id="SM00181">
    <property type="entry name" value="EGF"/>
    <property type="match status" value="13"/>
</dbReference>
<dbReference type="Proteomes" id="UP001151699">
    <property type="component" value="Chromosome A"/>
</dbReference>
<feature type="disulfide bond" evidence="14">
    <location>
        <begin position="795"/>
        <end position="813"/>
    </location>
</feature>
<dbReference type="GO" id="GO:0005509">
    <property type="term" value="F:calcium ion binding"/>
    <property type="evidence" value="ECO:0007669"/>
    <property type="project" value="InterPro"/>
</dbReference>
<feature type="disulfide bond" evidence="14">
    <location>
        <begin position="928"/>
        <end position="943"/>
    </location>
</feature>
<dbReference type="SUPFAM" id="SSF57196">
    <property type="entry name" value="EGF/Laminin"/>
    <property type="match status" value="8"/>
</dbReference>
<feature type="domain" description="EGF-like" evidence="18">
    <location>
        <begin position="1453"/>
        <end position="1497"/>
    </location>
</feature>
<dbReference type="Gene3D" id="2.10.25.10">
    <property type="entry name" value="Laminin"/>
    <property type="match status" value="8"/>
</dbReference>
<keyword evidence="11 19" id="KW-0675">Receptor</keyword>
<dbReference type="GO" id="GO:0043235">
    <property type="term" value="C:receptor complex"/>
    <property type="evidence" value="ECO:0007669"/>
    <property type="project" value="TreeGrafter"/>
</dbReference>
<organism evidence="19 20">
    <name type="scientific">Pseudolycoriella hygida</name>
    <dbReference type="NCBI Taxonomy" id="35572"/>
    <lineage>
        <taxon>Eukaryota</taxon>
        <taxon>Metazoa</taxon>
        <taxon>Ecdysozoa</taxon>
        <taxon>Arthropoda</taxon>
        <taxon>Hexapoda</taxon>
        <taxon>Insecta</taxon>
        <taxon>Pterygota</taxon>
        <taxon>Neoptera</taxon>
        <taxon>Endopterygota</taxon>
        <taxon>Diptera</taxon>
        <taxon>Nematocera</taxon>
        <taxon>Sciaroidea</taxon>
        <taxon>Sciaridae</taxon>
        <taxon>Pseudolycoriella</taxon>
    </lineage>
</organism>
<dbReference type="InterPro" id="IPR001881">
    <property type="entry name" value="EGF-like_Ca-bd_dom"/>
</dbReference>
<feature type="disulfide bond" evidence="14">
    <location>
        <begin position="945"/>
        <end position="957"/>
    </location>
</feature>
<protein>
    <submittedName>
        <fullName evidence="19">Prolow-density lipoprotein receptor-related protein 1</fullName>
    </submittedName>
</protein>
<feature type="domain" description="EGF-like" evidence="18">
    <location>
        <begin position="1694"/>
        <end position="1731"/>
    </location>
</feature>
<feature type="domain" description="EGF-like" evidence="18">
    <location>
        <begin position="1499"/>
        <end position="1535"/>
    </location>
</feature>
<feature type="disulfide bond" evidence="14">
    <location>
        <begin position="990"/>
        <end position="1005"/>
    </location>
</feature>
<evidence type="ECO:0000256" key="3">
    <source>
        <dbReference type="ARBA" id="ARBA00022536"/>
    </source>
</evidence>
<evidence type="ECO:0000256" key="13">
    <source>
        <dbReference type="PROSITE-ProRule" id="PRU00076"/>
    </source>
</evidence>
<evidence type="ECO:0000256" key="2">
    <source>
        <dbReference type="ARBA" id="ARBA00004308"/>
    </source>
</evidence>
<feature type="disulfide bond" evidence="13">
    <location>
        <begin position="1629"/>
        <end position="1638"/>
    </location>
</feature>
<evidence type="ECO:0000256" key="4">
    <source>
        <dbReference type="ARBA" id="ARBA00022583"/>
    </source>
</evidence>
<evidence type="ECO:0000256" key="11">
    <source>
        <dbReference type="ARBA" id="ARBA00023170"/>
    </source>
</evidence>
<keyword evidence="7" id="KW-0677">Repeat</keyword>
<dbReference type="SMART" id="SM00179">
    <property type="entry name" value="EGF_CA"/>
    <property type="match status" value="3"/>
</dbReference>
<dbReference type="InterPro" id="IPR011042">
    <property type="entry name" value="6-blade_b-propeller_TolB-like"/>
</dbReference>
<reference evidence="19" key="1">
    <citation type="submission" date="2022-07" db="EMBL/GenBank/DDBJ databases">
        <authorList>
            <person name="Trinca V."/>
            <person name="Uliana J.V.C."/>
            <person name="Torres T.T."/>
            <person name="Ward R.J."/>
            <person name="Monesi N."/>
        </authorList>
    </citation>
    <scope>NUCLEOTIDE SEQUENCE</scope>
    <source>
        <strain evidence="19">HSMRA1968</strain>
        <tissue evidence="19">Whole embryos</tissue>
    </source>
</reference>
<evidence type="ECO:0000256" key="12">
    <source>
        <dbReference type="ARBA" id="ARBA00023180"/>
    </source>
</evidence>
<feature type="disulfide bond" evidence="13">
    <location>
        <begin position="1457"/>
        <end position="1467"/>
    </location>
</feature>
<dbReference type="SUPFAM" id="SSF57424">
    <property type="entry name" value="LDL receptor-like module"/>
    <property type="match status" value="16"/>
</dbReference>
<dbReference type="Gene3D" id="2.120.10.30">
    <property type="entry name" value="TolB, C-terminal domain"/>
    <property type="match status" value="2"/>
</dbReference>
<dbReference type="GO" id="GO:0012505">
    <property type="term" value="C:endomembrane system"/>
    <property type="evidence" value="ECO:0007669"/>
    <property type="project" value="UniProtKB-SubCell"/>
</dbReference>
<feature type="disulfide bond" evidence="13">
    <location>
        <begin position="1487"/>
        <end position="1496"/>
    </location>
</feature>
<dbReference type="InterPro" id="IPR000033">
    <property type="entry name" value="LDLR_classB_rpt"/>
</dbReference>
<feature type="disulfide bond" evidence="14">
    <location>
        <begin position="730"/>
        <end position="745"/>
    </location>
</feature>
<feature type="repeat" description="LDL-receptor class B" evidence="15">
    <location>
        <begin position="401"/>
        <end position="443"/>
    </location>
</feature>
<evidence type="ECO:0000256" key="1">
    <source>
        <dbReference type="ARBA" id="ARBA00004167"/>
    </source>
</evidence>
<evidence type="ECO:0000313" key="19">
    <source>
        <dbReference type="EMBL" id="KAJ6647665.1"/>
    </source>
</evidence>
<dbReference type="SUPFAM" id="SSF63825">
    <property type="entry name" value="YWTD domain"/>
    <property type="match status" value="2"/>
</dbReference>
<feature type="disulfide bond" evidence="14">
    <location>
        <begin position="750"/>
        <end position="762"/>
    </location>
</feature>
<dbReference type="InterPro" id="IPR051221">
    <property type="entry name" value="LDLR-related"/>
</dbReference>
<dbReference type="CDD" id="cd00054">
    <property type="entry name" value="EGF_CA"/>
    <property type="match status" value="1"/>
</dbReference>
<dbReference type="OrthoDB" id="9990982at2759"/>
<dbReference type="EMBL" id="WJQU01000001">
    <property type="protein sequence ID" value="KAJ6647665.1"/>
    <property type="molecule type" value="Genomic_DNA"/>
</dbReference>
<dbReference type="PROSITE" id="PS50068">
    <property type="entry name" value="LDLRA_2"/>
    <property type="match status" value="16"/>
</dbReference>
<feature type="disulfide bond" evidence="14">
    <location>
        <begin position="788"/>
        <end position="800"/>
    </location>
</feature>
<feature type="disulfide bond" evidence="14">
    <location>
        <begin position="217"/>
        <end position="232"/>
    </location>
</feature>
<evidence type="ECO:0000256" key="5">
    <source>
        <dbReference type="ARBA" id="ARBA00022692"/>
    </source>
</evidence>
<name>A0A9Q0S902_9DIPT</name>
<feature type="domain" description="EGF-like" evidence="18">
    <location>
        <begin position="1538"/>
        <end position="1569"/>
    </location>
</feature>
<dbReference type="PANTHER" id="PTHR22722:SF14">
    <property type="entry name" value="MEGALIN, ISOFORM A"/>
    <property type="match status" value="1"/>
</dbReference>
<feature type="disulfide bond" evidence="14">
    <location>
        <begin position="86"/>
        <end position="101"/>
    </location>
</feature>
<feature type="disulfide bond" evidence="13">
    <location>
        <begin position="1698"/>
        <end position="1708"/>
    </location>
</feature>
<keyword evidence="5 17" id="KW-0812">Transmembrane</keyword>
<dbReference type="Pfam" id="PF00057">
    <property type="entry name" value="Ldl_recept_a"/>
    <property type="match status" value="15"/>
</dbReference>
<dbReference type="GO" id="GO:0016324">
    <property type="term" value="C:apical plasma membrane"/>
    <property type="evidence" value="ECO:0007669"/>
    <property type="project" value="TreeGrafter"/>
</dbReference>
<keyword evidence="8 17" id="KW-1133">Transmembrane helix</keyword>
<feature type="domain" description="EGF-like" evidence="18">
    <location>
        <begin position="1652"/>
        <end position="1688"/>
    </location>
</feature>
<sequence>MRDNERDCDGGTDEINCFLNETIVSKCKEHQFECKDGSACIPDTFQCDDTPDCIDGSDEGEHCGSMDCGDRFRCSNGRCIPDRWKCDGDKDCQGGEDEDGCPISSNICLDHQFACLNRQCIDVVFFCDGNVECDDGTDEYDGCDPSIMALPKCDHKTEFECDNRRCIPKEDVCNLKDDCGDQSDEDEDRCINSTLVCSPRRFYKCKNGVCIFLEKLCDGADDCGDYSDEEYCNLNECDKNPCAHICTDKPIGYECTCYKGFRVSHKSRNLCEDIDECLNRPCSQLCYNTRGSYHCSCVDGYELKDRHVCKSIANDDVKFIFTNRYYIREVNEDGSNSLLVHNLSNAVALDYDYDTKCYYWSDVTSVKSKIQSWCPNQNATVDIHNTMLKNPDGLSVDWVAKNLYWCDKGLDTIEVSRLDGKFRKILIKENLQEPRAIALNPFDKYIYWTDWGDRPHIGKAGMDGSNQTIIVEDDLGWPNALTISFETKELYWGDAREDYIAVSDFNGKNRRIIISRTKNPALNLHHIFAIAVWEDRVYWTDWETRSIESCHKNHGGNCTTLLTTIHRPMDLRVFHPYRQIQPTTNPCHNSPCSTLCLLSPIAPYYKCACPDDFYLHTDNKSCIANCTAAQFICETTFKCIPFYWRCDGTEDCGDGSDEPSSCRPFVCNPGQYQCTNNKCVSPNLICDGTDNCGDRSDEIDCEKFVCHESQFKCNASANQSAHCIDDWKRCNGKAECPNGDDEIECSQRTCPPQKFRCDNGRCVPKVWVDEDTDCEDGSDERNCEKKNCTNKEFQCKSGRCIPLSWVCDGEEDCPNKEDESADCRANVPCQASYFQCESGKCIPGRWECDYQPDCNDNSDEHSKCQMRNCSISEFRCLDGHCIPGIQQCDGEFNCNDMSDELPCEQMNCSANEFKCPNHNVCINKKFVCDGDSDCGDGADEINCTCGHDQFRCANGRCILNRWRCDGATISCGMHAFRCKNKRCVPTSSVCDGVNDCGDNSDESTCSSLHKCNPNSEFQCERDTFCISKQFRCNGEPNCSDDSDEINCPIPCGFGTCSHVCLEKKSKHHNCICAKGFVKNPDKNNSCLATGREVVLLISSESEIRFLLPYDHPISSIYGFVPIPSLKIDVFDMFIDKSNVVLFWIDSHNHNIQKLNLKTFNLNSKRMVRAADNEAEVIISSLEDPKGLAVDWVAQRLYLIDVRKGTIVSTNFDGKDYVTITTAGSHPLDIVVDPKTKIVIWSTLEEGILSASLDGSDKKALVQGGVEWPTGLTIDYPSQRLYWVDQRKWTVETCLLNGKDRHVVKKFTNATWSPRSIDVFEDYLYITIYNQSVIKLHKFGTDNGTVLLETFHRSLDVMVLHPLKQDSNITNPCLLNPCHMDSICILSSSDPSGKVCKCADGMFSVRDDKLGVTCKSMSNVPGMCQLKCNRGTCKFVNDKQKCSCPKDYEGEYCEKYRCSGYCRNKGVCYVDTLMAVDEDNLPPLKCRCLPQWTGDKCEIPVSLCKERCHNGATCKIDPNGVESCVCPTGFKGRHCEICYDLECRNGGICKKNLDKSYCDCPNGYKGPKCEDSICDDYCNGNGDCIIRLGTPQCDCYNGFWGNQCQSDSCTEYCQNGGICMNEGGQKKCHCPGEYTGDRCQFSTCTSGNCDDKKFGPCDKVSCQNGGTCHVIRDLPVCNCTLLYYGRYCENSLQVTSSLCVDFCENGGICRLDESLQKPFCQCVGDWVGEKCHDPPACIESCGECHPDSSLNECLCEDGSASPCMRESLGAVQSTDRSQVLNVLLVIMSILVALTIVFGGAIYYLRKRRIGQPFSHARLTDNVEITNPMYLGEADEVPSFIHEEDKSHFANPVYESMYAGSTESVLPCGSSSSCGPDEKKGLLQHNQDESNTQDLL</sequence>
<feature type="disulfide bond" evidence="14">
    <location>
        <begin position="205"/>
        <end position="223"/>
    </location>
</feature>
<feature type="disulfide bond" evidence="13">
    <location>
        <begin position="1702"/>
        <end position="1719"/>
    </location>
</feature>
<dbReference type="Gene3D" id="4.10.400.10">
    <property type="entry name" value="Low-density Lipoprotein Receptor"/>
    <property type="match status" value="16"/>
</dbReference>
<feature type="disulfide bond" evidence="14">
    <location>
        <begin position="686"/>
        <end position="701"/>
    </location>
</feature>
<feature type="disulfide bond" evidence="13">
    <location>
        <begin position="1721"/>
        <end position="1730"/>
    </location>
</feature>
<dbReference type="InterPro" id="IPR000152">
    <property type="entry name" value="EGF-type_Asp/Asn_hydroxyl_site"/>
</dbReference>
<dbReference type="InterPro" id="IPR000742">
    <property type="entry name" value="EGF"/>
</dbReference>
<dbReference type="SMART" id="SM00135">
    <property type="entry name" value="LY"/>
    <property type="match status" value="8"/>
</dbReference>
<feature type="disulfide bond" evidence="13">
    <location>
        <begin position="1608"/>
        <end position="1618"/>
    </location>
</feature>
<dbReference type="PROSITE" id="PS01209">
    <property type="entry name" value="LDLRA_1"/>
    <property type="match status" value="11"/>
</dbReference>
<feature type="disulfide bond" evidence="14">
    <location>
        <begin position="978"/>
        <end position="996"/>
    </location>
</feature>
<comment type="caution">
    <text evidence="13">Lacks conserved residue(s) required for the propagation of feature annotation.</text>
</comment>
<feature type="disulfide bond" evidence="14">
    <location>
        <begin position="836"/>
        <end position="854"/>
    </location>
</feature>
<keyword evidence="12" id="KW-0325">Glycoprotein</keyword>
<feature type="disulfide bond" evidence="13">
    <location>
        <begin position="1678"/>
        <end position="1687"/>
    </location>
</feature>
<keyword evidence="9 17" id="KW-0472">Membrane</keyword>
<comment type="caution">
    <text evidence="19">The sequence shown here is derived from an EMBL/GenBank/DDBJ whole genome shotgun (WGS) entry which is preliminary data.</text>
</comment>
<feature type="disulfide bond" evidence="14">
    <location>
        <begin position="829"/>
        <end position="841"/>
    </location>
</feature>
<dbReference type="GO" id="GO:0042562">
    <property type="term" value="F:hormone binding"/>
    <property type="evidence" value="ECO:0007669"/>
    <property type="project" value="TreeGrafter"/>
</dbReference>
<evidence type="ECO:0000256" key="15">
    <source>
        <dbReference type="PROSITE-ProRule" id="PRU00461"/>
    </source>
</evidence>
<feature type="disulfide bond" evidence="14">
    <location>
        <begin position="161"/>
        <end position="179"/>
    </location>
</feature>
<keyword evidence="19" id="KW-0449">Lipoprotein</keyword>
<dbReference type="PANTHER" id="PTHR22722">
    <property type="entry name" value="LOW-DENSITY LIPOPROTEIN RECEPTOR-RELATED PROTEIN 2-RELATED"/>
    <property type="match status" value="1"/>
</dbReference>
<feature type="disulfide bond" evidence="14">
    <location>
        <begin position="869"/>
        <end position="881"/>
    </location>
</feature>
<feature type="disulfide bond" evidence="14">
    <location>
        <begin position="1032"/>
        <end position="1047"/>
    </location>
</feature>
<feature type="disulfide bond" evidence="14">
    <location>
        <begin position="667"/>
        <end position="679"/>
    </location>
</feature>
<feature type="disulfide bond" evidence="14">
    <location>
        <begin position="674"/>
        <end position="692"/>
    </location>
</feature>
<evidence type="ECO:0000256" key="9">
    <source>
        <dbReference type="ARBA" id="ARBA00023136"/>
    </source>
</evidence>
<feature type="repeat" description="LDL-receptor class B" evidence="15">
    <location>
        <begin position="1236"/>
        <end position="1277"/>
    </location>
</feature>
<dbReference type="PROSITE" id="PS51120">
    <property type="entry name" value="LDLRB"/>
    <property type="match status" value="3"/>
</dbReference>
<feature type="domain" description="EGF-like" evidence="18">
    <location>
        <begin position="273"/>
        <end position="307"/>
    </location>
</feature>
<feature type="domain" description="EGF-like" evidence="18">
    <location>
        <begin position="1604"/>
        <end position="1639"/>
    </location>
</feature>
<keyword evidence="6" id="KW-0732">Signal</keyword>
<feature type="repeat" description="LDL-receptor class B" evidence="15">
    <location>
        <begin position="444"/>
        <end position="487"/>
    </location>
</feature>
<dbReference type="FunFam" id="4.10.400.10:FF:000002">
    <property type="entry name" value="Low-density lipoprotein receptor-related protein 1"/>
    <property type="match status" value="1"/>
</dbReference>
<dbReference type="CDD" id="cd00112">
    <property type="entry name" value="LDLa"/>
    <property type="match status" value="15"/>
</dbReference>
<feature type="region of interest" description="Disordered" evidence="16">
    <location>
        <begin position="1867"/>
        <end position="1894"/>
    </location>
</feature>
<feature type="disulfide bond" evidence="14">
    <location>
        <begin position="74"/>
        <end position="92"/>
    </location>
</feature>
<keyword evidence="20" id="KW-1185">Reference proteome</keyword>
<dbReference type="PRINTS" id="PR00261">
    <property type="entry name" value="LDLRECEPTOR"/>
</dbReference>
<evidence type="ECO:0000256" key="7">
    <source>
        <dbReference type="ARBA" id="ARBA00022737"/>
    </source>
</evidence>
<dbReference type="SMART" id="SM00192">
    <property type="entry name" value="LDLa"/>
    <property type="match status" value="15"/>
</dbReference>
<keyword evidence="10 13" id="KW-1015">Disulfide bond</keyword>
<evidence type="ECO:0000256" key="8">
    <source>
        <dbReference type="ARBA" id="ARBA00022989"/>
    </source>
</evidence>
<dbReference type="GO" id="GO:0006898">
    <property type="term" value="P:receptor-mediated endocytosis"/>
    <property type="evidence" value="ECO:0007669"/>
    <property type="project" value="TreeGrafter"/>
</dbReference>
<evidence type="ECO:0000256" key="6">
    <source>
        <dbReference type="ARBA" id="ARBA00022729"/>
    </source>
</evidence>
<evidence type="ECO:0000256" key="16">
    <source>
        <dbReference type="SAM" id="MobiDB-lite"/>
    </source>
</evidence>
<dbReference type="FunFam" id="4.10.400.10:FF:000045">
    <property type="entry name" value="Low-density lipoprotein receptor-related protein 2"/>
    <property type="match status" value="1"/>
</dbReference>
<evidence type="ECO:0000256" key="14">
    <source>
        <dbReference type="PROSITE-ProRule" id="PRU00124"/>
    </source>
</evidence>
<feature type="disulfide bond" evidence="14">
    <location>
        <begin position="876"/>
        <end position="894"/>
    </location>
</feature>
<evidence type="ECO:0000256" key="10">
    <source>
        <dbReference type="ARBA" id="ARBA00023157"/>
    </source>
</evidence>